<sequence>MVIFMLLILLQASSIVLLLEHAAHNPSILLLDLRIIIIKSILVHNPVSLLSMGSSTSIEHQGFAHANPLIGIAIVDGLVSPGGLPESGSRCPVRPSSGGILLVLVAKEVPFVLWP</sequence>
<protein>
    <submittedName>
        <fullName evidence="2">Uncharacterized protein</fullName>
    </submittedName>
</protein>
<proteinExistence type="predicted"/>
<accession>A0A7C9DAQ3</accession>
<keyword evidence="1" id="KW-0732">Signal</keyword>
<evidence type="ECO:0000256" key="1">
    <source>
        <dbReference type="SAM" id="SignalP"/>
    </source>
</evidence>
<dbReference type="AlphaFoldDB" id="A0A7C9DAQ3"/>
<reference evidence="2" key="1">
    <citation type="journal article" date="2013" name="J. Plant Res.">
        <title>Effect of fungi and light on seed germination of three Opuntia species from semiarid lands of central Mexico.</title>
        <authorList>
            <person name="Delgado-Sanchez P."/>
            <person name="Jimenez-Bremont J.F."/>
            <person name="Guerrero-Gonzalez Mde L."/>
            <person name="Flores J."/>
        </authorList>
    </citation>
    <scope>NUCLEOTIDE SEQUENCE</scope>
    <source>
        <tissue evidence="2">Cladode</tissue>
    </source>
</reference>
<feature type="signal peptide" evidence="1">
    <location>
        <begin position="1"/>
        <end position="18"/>
    </location>
</feature>
<evidence type="ECO:0000313" key="2">
    <source>
        <dbReference type="EMBL" id="MBA4638241.1"/>
    </source>
</evidence>
<dbReference type="EMBL" id="GISG01108833">
    <property type="protein sequence ID" value="MBA4638241.1"/>
    <property type="molecule type" value="Transcribed_RNA"/>
</dbReference>
<organism evidence="2">
    <name type="scientific">Opuntia streptacantha</name>
    <name type="common">Prickly pear cactus</name>
    <name type="synonym">Opuntia cardona</name>
    <dbReference type="NCBI Taxonomy" id="393608"/>
    <lineage>
        <taxon>Eukaryota</taxon>
        <taxon>Viridiplantae</taxon>
        <taxon>Streptophyta</taxon>
        <taxon>Embryophyta</taxon>
        <taxon>Tracheophyta</taxon>
        <taxon>Spermatophyta</taxon>
        <taxon>Magnoliopsida</taxon>
        <taxon>eudicotyledons</taxon>
        <taxon>Gunneridae</taxon>
        <taxon>Pentapetalae</taxon>
        <taxon>Caryophyllales</taxon>
        <taxon>Cactineae</taxon>
        <taxon>Cactaceae</taxon>
        <taxon>Opuntioideae</taxon>
        <taxon>Opuntia</taxon>
    </lineage>
</organism>
<reference evidence="2" key="2">
    <citation type="submission" date="2020-07" db="EMBL/GenBank/DDBJ databases">
        <authorList>
            <person name="Vera ALvarez R."/>
            <person name="Arias-Moreno D.M."/>
            <person name="Jimenez-Jacinto V."/>
            <person name="Jimenez-Bremont J.F."/>
            <person name="Swaminathan K."/>
            <person name="Moose S.P."/>
            <person name="Guerrero-Gonzalez M.L."/>
            <person name="Marino-Ramirez L."/>
            <person name="Landsman D."/>
            <person name="Rodriguez-Kessler M."/>
            <person name="Delgado-Sanchez P."/>
        </authorList>
    </citation>
    <scope>NUCLEOTIDE SEQUENCE</scope>
    <source>
        <tissue evidence="2">Cladode</tissue>
    </source>
</reference>
<name>A0A7C9DAQ3_OPUST</name>
<feature type="chain" id="PRO_5027798263" evidence="1">
    <location>
        <begin position="19"/>
        <end position="115"/>
    </location>
</feature>